<dbReference type="Proteomes" id="UP000635885">
    <property type="component" value="Unassembled WGS sequence"/>
</dbReference>
<sequence length="150" mass="17403">MGKSIYSKGAIEEISTRMKGLQADQIPLWGSMNPTEMLVHCNLANAAILASPKATQTPSMKQRFYKFIFFHVKKDFPKGARGAKRFDVKGKVDEKTFEEEKSKFFHLLNKFRDLDHKLEGPHPVFGKLNHTYWGKFVWKHLDHHLKQFGL</sequence>
<name>A0ABQ1MIP1_9BACT</name>
<reference evidence="2" key="1">
    <citation type="journal article" date="2019" name="Int. J. Syst. Evol. Microbiol.">
        <title>The Global Catalogue of Microorganisms (GCM) 10K type strain sequencing project: providing services to taxonomists for standard genome sequencing and annotation.</title>
        <authorList>
            <consortium name="The Broad Institute Genomics Platform"/>
            <consortium name="The Broad Institute Genome Sequencing Center for Infectious Disease"/>
            <person name="Wu L."/>
            <person name="Ma J."/>
        </authorList>
    </citation>
    <scope>NUCLEOTIDE SEQUENCE [LARGE SCALE GENOMIC DNA]</scope>
    <source>
        <strain evidence="2">CGMCC 1.12479</strain>
    </source>
</reference>
<dbReference type="InterPro" id="IPR011463">
    <property type="entry name" value="DUF1569"/>
</dbReference>
<gene>
    <name evidence="1" type="ORF">GCM10010993_19900</name>
</gene>
<accession>A0ABQ1MIP1</accession>
<evidence type="ECO:0008006" key="3">
    <source>
        <dbReference type="Google" id="ProtNLM"/>
    </source>
</evidence>
<organism evidence="1 2">
    <name type="scientific">Belliella aquatica</name>
    <dbReference type="NCBI Taxonomy" id="1323734"/>
    <lineage>
        <taxon>Bacteria</taxon>
        <taxon>Pseudomonadati</taxon>
        <taxon>Bacteroidota</taxon>
        <taxon>Cytophagia</taxon>
        <taxon>Cytophagales</taxon>
        <taxon>Cyclobacteriaceae</taxon>
        <taxon>Belliella</taxon>
    </lineage>
</organism>
<comment type="caution">
    <text evidence="1">The sequence shown here is derived from an EMBL/GenBank/DDBJ whole genome shotgun (WGS) entry which is preliminary data.</text>
</comment>
<dbReference type="Pfam" id="PF07606">
    <property type="entry name" value="DUF1569"/>
    <property type="match status" value="1"/>
</dbReference>
<protein>
    <recommendedName>
        <fullName evidence="3">DUF1569 domain-containing protein</fullName>
    </recommendedName>
</protein>
<evidence type="ECO:0000313" key="1">
    <source>
        <dbReference type="EMBL" id="GGC41272.1"/>
    </source>
</evidence>
<dbReference type="RefSeq" id="WP_188442371.1">
    <property type="nucleotide sequence ID" value="NZ_BMFD01000006.1"/>
</dbReference>
<keyword evidence="2" id="KW-1185">Reference proteome</keyword>
<dbReference type="EMBL" id="BMFD01000006">
    <property type="protein sequence ID" value="GGC41272.1"/>
    <property type="molecule type" value="Genomic_DNA"/>
</dbReference>
<dbReference type="InterPro" id="IPR034660">
    <property type="entry name" value="DinB/YfiT-like"/>
</dbReference>
<dbReference type="Gene3D" id="1.20.120.450">
    <property type="entry name" value="dinb family like domain"/>
    <property type="match status" value="1"/>
</dbReference>
<evidence type="ECO:0000313" key="2">
    <source>
        <dbReference type="Proteomes" id="UP000635885"/>
    </source>
</evidence>
<proteinExistence type="predicted"/>